<dbReference type="InterPro" id="IPR034139">
    <property type="entry name" value="TOPRIM_OLD"/>
</dbReference>
<dbReference type="InterPro" id="IPR041685">
    <property type="entry name" value="AAA_GajA/Old/RecF-like"/>
</dbReference>
<dbReference type="EMBL" id="LR130778">
    <property type="protein sequence ID" value="VDN49247.1"/>
    <property type="molecule type" value="Genomic_DNA"/>
</dbReference>
<dbReference type="Pfam" id="PF20469">
    <property type="entry name" value="OLD-like_TOPRIM"/>
    <property type="match status" value="1"/>
</dbReference>
<dbReference type="KEGG" id="cbar:PATL70BA_3321"/>
<dbReference type="InterPro" id="IPR027417">
    <property type="entry name" value="P-loop_NTPase"/>
</dbReference>
<dbReference type="AlphaFoldDB" id="A0A3P7Q0I3"/>
<protein>
    <submittedName>
        <fullName evidence="3">Putative ATP-dependent endonuclease of the OLD family</fullName>
    </submittedName>
</protein>
<dbReference type="Pfam" id="PF13175">
    <property type="entry name" value="AAA_15"/>
    <property type="match status" value="2"/>
</dbReference>
<dbReference type="CDD" id="cd01026">
    <property type="entry name" value="TOPRIM_OLD"/>
    <property type="match status" value="1"/>
</dbReference>
<keyword evidence="3" id="KW-0540">Nuclease</keyword>
<evidence type="ECO:0000259" key="1">
    <source>
        <dbReference type="Pfam" id="PF13175"/>
    </source>
</evidence>
<dbReference type="Gene3D" id="3.40.50.300">
    <property type="entry name" value="P-loop containing nucleotide triphosphate hydrolases"/>
    <property type="match status" value="1"/>
</dbReference>
<dbReference type="OrthoDB" id="308933at2"/>
<reference evidence="3 4" key="1">
    <citation type="submission" date="2018-09" db="EMBL/GenBank/DDBJ databases">
        <authorList>
            <person name="Postec A."/>
        </authorList>
    </citation>
    <scope>NUCLEOTIDE SEQUENCE [LARGE SCALE GENOMIC DNA]</scope>
    <source>
        <strain evidence="3">70B-A</strain>
    </source>
</reference>
<evidence type="ECO:0000259" key="2">
    <source>
        <dbReference type="Pfam" id="PF20469"/>
    </source>
</evidence>
<accession>A0A3P7Q0I3</accession>
<name>A0A3P7Q0I3_9FIRM</name>
<dbReference type="PANTHER" id="PTHR43581">
    <property type="entry name" value="ATP/GTP PHOSPHATASE"/>
    <property type="match status" value="1"/>
</dbReference>
<keyword evidence="3" id="KW-0255">Endonuclease</keyword>
<dbReference type="PANTHER" id="PTHR43581:SF4">
    <property type="entry name" value="ATP_GTP PHOSPHATASE"/>
    <property type="match status" value="1"/>
</dbReference>
<gene>
    <name evidence="3" type="ORF">PATL70BA_3321</name>
</gene>
<feature type="domain" description="OLD protein-like TOPRIM" evidence="2">
    <location>
        <begin position="381"/>
        <end position="450"/>
    </location>
</feature>
<dbReference type="InterPro" id="IPR051396">
    <property type="entry name" value="Bact_Antivir_Def_Nuclease"/>
</dbReference>
<keyword evidence="4" id="KW-1185">Reference proteome</keyword>
<dbReference type="SUPFAM" id="SSF52540">
    <property type="entry name" value="P-loop containing nucleoside triphosphate hydrolases"/>
    <property type="match status" value="1"/>
</dbReference>
<organism evidence="3 4">
    <name type="scientific">Petrocella atlantisensis</name>
    <dbReference type="NCBI Taxonomy" id="2173034"/>
    <lineage>
        <taxon>Bacteria</taxon>
        <taxon>Bacillati</taxon>
        <taxon>Bacillota</taxon>
        <taxon>Clostridia</taxon>
        <taxon>Lachnospirales</taxon>
        <taxon>Vallitaleaceae</taxon>
        <taxon>Petrocella</taxon>
    </lineage>
</organism>
<proteinExistence type="predicted"/>
<feature type="domain" description="Endonuclease GajA/Old nuclease/RecF-like AAA" evidence="1">
    <location>
        <begin position="1"/>
        <end position="150"/>
    </location>
</feature>
<dbReference type="GO" id="GO:0004519">
    <property type="term" value="F:endonuclease activity"/>
    <property type="evidence" value="ECO:0007669"/>
    <property type="project" value="UniProtKB-KW"/>
</dbReference>
<sequence>MYLSHLKLWNFRRYGSKGEIDLSEPDLSVDFKEGLNLLTGENDSGKTAIVDAIKTVLKTSSNDWIRLNEDDFYDDTNELRIELCIKGFVASEAKHFTEYLTTVFSEEDAVNELHLSFTASKSEGKIKSSDVRAGVGDGRILPADAREYLKATYLRPLRDARAELIPKRNSRLSQIFAEHRAFKDRDDHILLNIYKEFNEAIESYFDGKDSQGNPLTDDQYGKELKKSIDNTIGNFFETTKSTQLSTSSAQMRRILESLELSFSNSINPGLGSLNRLFMASELVHLSKEDWTGLRLGLIEEIEAHLHPQVQLKVIRSLLKLEKTQLILTTHSPNLASKVPLENQIICRNNSAFPMGHKYTNLTKAQYVFLDKFLDVTRSSMFFAKGLVLVEGWSEELLIPIIADRIGFNLVDNEVTVINVSNLGFENYFSVFSRKDGRSMGTNISVITDCDVRAYSEEIVNSNKEYTKVDDEQYKKECASAVIAIKEKYTDDVKAYVAEEWTLEWCLMKSEVLGELFVNTVKKVHLNGNWDDDKELQLAEKLYKKSLNKSEIAYQMVKTLTEDKKEMDISALRTDESMKHIYEAIKNACS</sequence>
<dbReference type="RefSeq" id="WP_125138248.1">
    <property type="nucleotide sequence ID" value="NZ_LR130778.1"/>
</dbReference>
<keyword evidence="3" id="KW-0378">Hydrolase</keyword>
<feature type="domain" description="Endonuclease GajA/Old nuclease/RecF-like AAA" evidence="1">
    <location>
        <begin position="171"/>
        <end position="335"/>
    </location>
</feature>
<evidence type="ECO:0000313" key="4">
    <source>
        <dbReference type="Proteomes" id="UP000279029"/>
    </source>
</evidence>
<evidence type="ECO:0000313" key="3">
    <source>
        <dbReference type="EMBL" id="VDN49247.1"/>
    </source>
</evidence>
<dbReference type="Proteomes" id="UP000279029">
    <property type="component" value="Chromosome"/>
</dbReference>